<evidence type="ECO:0000313" key="2">
    <source>
        <dbReference type="EMBL" id="MBB5997023.1"/>
    </source>
</evidence>
<sequence length="322" mass="32202">MTPQPGGSAAGPAGSRPDAAPHAPGAGPPPAPGGTPPLYAALLDDAALFPPGDAPMDAAVAAHLRYRAGPQSPMTGPFIVPAGRIPELGRALARRPGAALRVSVTVPDGPDGVGPALEAARARPAIEAVAVEVAAHRGDDDAQTAANTARAAAALEEHLPARTAGFVELPRGTDPRRSLDALSGTAQLAKLRTGGTRADAFPSEAELAAALGAAARRGRALKCTAGMHRALRHTDTATGFEHHGFLNVLLAVHAALQGADDAEAAAVLSMRDGARAAAAAAELSGDAASAVRALFTSFGTCSVLEPLEDLVALGRISPAVLE</sequence>
<evidence type="ECO:0000313" key="3">
    <source>
        <dbReference type="Proteomes" id="UP000578077"/>
    </source>
</evidence>
<dbReference type="EMBL" id="JACHLY010000001">
    <property type="protein sequence ID" value="MBB5997023.1"/>
    <property type="molecule type" value="Genomic_DNA"/>
</dbReference>
<keyword evidence="3" id="KW-1185">Reference proteome</keyword>
<dbReference type="Proteomes" id="UP000578077">
    <property type="component" value="Unassembled WGS sequence"/>
</dbReference>
<feature type="compositionally biased region" description="Low complexity" evidence="1">
    <location>
        <begin position="1"/>
        <end position="25"/>
    </location>
</feature>
<dbReference type="AlphaFoldDB" id="A0A841E7C6"/>
<organism evidence="2 3">
    <name type="scientific">Streptomonospora salina</name>
    <dbReference type="NCBI Taxonomy" id="104205"/>
    <lineage>
        <taxon>Bacteria</taxon>
        <taxon>Bacillati</taxon>
        <taxon>Actinomycetota</taxon>
        <taxon>Actinomycetes</taxon>
        <taxon>Streptosporangiales</taxon>
        <taxon>Nocardiopsidaceae</taxon>
        <taxon>Streptomonospora</taxon>
    </lineage>
</organism>
<feature type="compositionally biased region" description="Pro residues" evidence="1">
    <location>
        <begin position="26"/>
        <end position="35"/>
    </location>
</feature>
<protein>
    <submittedName>
        <fullName evidence="2">Uncharacterized protein</fullName>
    </submittedName>
</protein>
<gene>
    <name evidence="2" type="ORF">HNR25_000774</name>
</gene>
<name>A0A841E7C6_9ACTN</name>
<evidence type="ECO:0000256" key="1">
    <source>
        <dbReference type="SAM" id="MobiDB-lite"/>
    </source>
</evidence>
<accession>A0A841E7C6</accession>
<feature type="region of interest" description="Disordered" evidence="1">
    <location>
        <begin position="1"/>
        <end position="38"/>
    </location>
</feature>
<comment type="caution">
    <text evidence="2">The sequence shown here is derived from an EMBL/GenBank/DDBJ whole genome shotgun (WGS) entry which is preliminary data.</text>
</comment>
<reference evidence="2 3" key="1">
    <citation type="submission" date="2020-08" db="EMBL/GenBank/DDBJ databases">
        <title>Sequencing the genomes of 1000 actinobacteria strains.</title>
        <authorList>
            <person name="Klenk H.-P."/>
        </authorList>
    </citation>
    <scope>NUCLEOTIDE SEQUENCE [LARGE SCALE GENOMIC DNA]</scope>
    <source>
        <strain evidence="2 3">DSM 44593</strain>
    </source>
</reference>
<proteinExistence type="predicted"/>